<accession>A0A8T0XV78</accession>
<evidence type="ECO:0000259" key="1">
    <source>
        <dbReference type="Pfam" id="PF13966"/>
    </source>
</evidence>
<dbReference type="Proteomes" id="UP000823388">
    <property type="component" value="Chromosome 1K"/>
</dbReference>
<dbReference type="Pfam" id="PF13966">
    <property type="entry name" value="zf-RVT"/>
    <property type="match status" value="1"/>
</dbReference>
<organism evidence="2 3">
    <name type="scientific">Panicum virgatum</name>
    <name type="common">Blackwell switchgrass</name>
    <dbReference type="NCBI Taxonomy" id="38727"/>
    <lineage>
        <taxon>Eukaryota</taxon>
        <taxon>Viridiplantae</taxon>
        <taxon>Streptophyta</taxon>
        <taxon>Embryophyta</taxon>
        <taxon>Tracheophyta</taxon>
        <taxon>Spermatophyta</taxon>
        <taxon>Magnoliopsida</taxon>
        <taxon>Liliopsida</taxon>
        <taxon>Poales</taxon>
        <taxon>Poaceae</taxon>
        <taxon>PACMAD clade</taxon>
        <taxon>Panicoideae</taxon>
        <taxon>Panicodae</taxon>
        <taxon>Paniceae</taxon>
        <taxon>Panicinae</taxon>
        <taxon>Panicum</taxon>
        <taxon>Panicum sect. Hiantes</taxon>
    </lineage>
</organism>
<gene>
    <name evidence="2" type="ORF">PVAP13_1KG475305</name>
</gene>
<sequence>MYLLPKTIADTLDKQRRTFLWSGNALKKKYHLVRWETICKSKKKDGLGIKNIRKMNVSLLCKWWWKLENEDGLWQSIVKAKYMSNNQLGRSTKVRNGRSTLFWEQPWLKSKPLCVLYPVLYDLCIDKGISVHQFILRHAQLHFSRWLPVTLFGPWVSLIDEVYSYPFENEEDKISWKMHKSGGFSTRSVYDLMTSGDTGHPFSHIWKARIPHRIKIFMWLYENKVILTKENLLRRNWQGDPSCYFCPNDENMNHLFFTCPIAKVIWGMNLDQYKIWIEHWLPSGRPVYTFCVAAVCWAIWKRRNAVCFEKNHYAILLIFCCMLVL</sequence>
<dbReference type="AlphaFoldDB" id="A0A8T0XV78"/>
<proteinExistence type="predicted"/>
<evidence type="ECO:0000313" key="2">
    <source>
        <dbReference type="EMBL" id="KAG2661023.1"/>
    </source>
</evidence>
<comment type="caution">
    <text evidence="2">The sequence shown here is derived from an EMBL/GenBank/DDBJ whole genome shotgun (WGS) entry which is preliminary data.</text>
</comment>
<protein>
    <recommendedName>
        <fullName evidence="1">Reverse transcriptase zinc-binding domain-containing protein</fullName>
    </recommendedName>
</protein>
<evidence type="ECO:0000313" key="3">
    <source>
        <dbReference type="Proteomes" id="UP000823388"/>
    </source>
</evidence>
<dbReference type="EMBL" id="CM029037">
    <property type="protein sequence ID" value="KAG2661023.1"/>
    <property type="molecule type" value="Genomic_DNA"/>
</dbReference>
<keyword evidence="3" id="KW-1185">Reference proteome</keyword>
<dbReference type="PANTHER" id="PTHR33116">
    <property type="entry name" value="REVERSE TRANSCRIPTASE ZINC-BINDING DOMAIN-CONTAINING PROTEIN-RELATED-RELATED"/>
    <property type="match status" value="1"/>
</dbReference>
<reference evidence="2" key="1">
    <citation type="submission" date="2020-05" db="EMBL/GenBank/DDBJ databases">
        <title>WGS assembly of Panicum virgatum.</title>
        <authorList>
            <person name="Lovell J.T."/>
            <person name="Jenkins J."/>
            <person name="Shu S."/>
            <person name="Juenger T.E."/>
            <person name="Schmutz J."/>
        </authorList>
    </citation>
    <scope>NUCLEOTIDE SEQUENCE</scope>
    <source>
        <strain evidence="2">AP13</strain>
    </source>
</reference>
<dbReference type="InterPro" id="IPR026960">
    <property type="entry name" value="RVT-Znf"/>
</dbReference>
<name>A0A8T0XV78_PANVG</name>
<feature type="domain" description="Reverse transcriptase zinc-binding" evidence="1">
    <location>
        <begin position="184"/>
        <end position="266"/>
    </location>
</feature>
<dbReference type="PANTHER" id="PTHR33116:SF87">
    <property type="entry name" value="OS01G0158850 PROTEIN"/>
    <property type="match status" value="1"/>
</dbReference>